<feature type="compositionally biased region" description="Basic and acidic residues" evidence="1">
    <location>
        <begin position="218"/>
        <end position="228"/>
    </location>
</feature>
<dbReference type="EMBL" id="LR797065">
    <property type="protein sequence ID" value="CAB4184744.1"/>
    <property type="molecule type" value="Genomic_DNA"/>
</dbReference>
<evidence type="ECO:0000313" key="4">
    <source>
        <dbReference type="EMBL" id="CAB4216314.1"/>
    </source>
</evidence>
<feature type="region of interest" description="Disordered" evidence="1">
    <location>
        <begin position="309"/>
        <end position="334"/>
    </location>
</feature>
<dbReference type="EMBL" id="LR797184">
    <property type="protein sequence ID" value="CAB4192162.1"/>
    <property type="molecule type" value="Genomic_DNA"/>
</dbReference>
<protein>
    <submittedName>
        <fullName evidence="2">Uncharacterized protein</fullName>
    </submittedName>
</protein>
<gene>
    <name evidence="2" type="ORF">UFOVP1128_35</name>
    <name evidence="3" type="ORF">UFOVP1237_11</name>
    <name evidence="4" type="ORF">UFOVP1489_9</name>
    <name evidence="5" type="ORF">UFOVP1575_8</name>
</gene>
<sequence length="427" mass="45576">MNPTIEVQILARIDQLDAGLKAAEAKIGTSAKNMGKAGEAGGSAFVDSMKNNMVKGLAMGAIANVLEGGLLNLAKGINAGKSGEEIGMSMAQGIVDGAKSIPIVGGLVSLVDEMVNGANRALEALQSSVATAQKDYIDAWGKMTDARNAFIEQANTRIEDVSASQSPQAMIQLAADREIKRQRQLAETAKTVAASDSTMKLRTEQELQVQSASSGDLEALRKRQASERELNQKVIASNATAIDKKLAEELVSIETDKNNKLKALADAADAERLAKQTADAEKAASIERSAQAKAIQNQEKADKEIKTAIDKANKEKDEANKATLEKKKADEDAANENRKNAIAKIEDEIALLEQKSPADKAKELFNMATTAAQGMMHSGQTAIGQFNFAESGAQQESMRIAKEQSMKLDEIARLHDTVKQLKDGQLG</sequence>
<dbReference type="EMBL" id="LR798418">
    <property type="protein sequence ID" value="CAB5230387.1"/>
    <property type="molecule type" value="Genomic_DNA"/>
</dbReference>
<evidence type="ECO:0000313" key="3">
    <source>
        <dbReference type="EMBL" id="CAB4192162.1"/>
    </source>
</evidence>
<organism evidence="2">
    <name type="scientific">uncultured Caudovirales phage</name>
    <dbReference type="NCBI Taxonomy" id="2100421"/>
    <lineage>
        <taxon>Viruses</taxon>
        <taxon>Duplodnaviria</taxon>
        <taxon>Heunggongvirae</taxon>
        <taxon>Uroviricota</taxon>
        <taxon>Caudoviricetes</taxon>
        <taxon>Peduoviridae</taxon>
        <taxon>Maltschvirus</taxon>
        <taxon>Maltschvirus maltsch</taxon>
    </lineage>
</organism>
<dbReference type="EMBL" id="LR797438">
    <property type="protein sequence ID" value="CAB4216314.1"/>
    <property type="molecule type" value="Genomic_DNA"/>
</dbReference>
<evidence type="ECO:0000256" key="1">
    <source>
        <dbReference type="SAM" id="MobiDB-lite"/>
    </source>
</evidence>
<evidence type="ECO:0000313" key="5">
    <source>
        <dbReference type="EMBL" id="CAB5230387.1"/>
    </source>
</evidence>
<name>A0A6J5QZ55_9CAUD</name>
<reference evidence="2" key="1">
    <citation type="submission" date="2020-05" db="EMBL/GenBank/DDBJ databases">
        <authorList>
            <person name="Chiriac C."/>
            <person name="Salcher M."/>
            <person name="Ghai R."/>
            <person name="Kavagutti S V."/>
        </authorList>
    </citation>
    <scope>NUCLEOTIDE SEQUENCE</scope>
</reference>
<accession>A0A6J5QZ55</accession>
<feature type="region of interest" description="Disordered" evidence="1">
    <location>
        <begin position="190"/>
        <end position="228"/>
    </location>
</feature>
<evidence type="ECO:0000313" key="2">
    <source>
        <dbReference type="EMBL" id="CAB4184744.1"/>
    </source>
</evidence>
<proteinExistence type="predicted"/>